<proteinExistence type="predicted"/>
<dbReference type="Proteomes" id="UP001501525">
    <property type="component" value="Unassembled WGS sequence"/>
</dbReference>
<evidence type="ECO:0000313" key="2">
    <source>
        <dbReference type="Proteomes" id="UP001501525"/>
    </source>
</evidence>
<evidence type="ECO:0000313" key="1">
    <source>
        <dbReference type="EMBL" id="GAA5097959.1"/>
    </source>
</evidence>
<dbReference type="EMBL" id="BAABIY010000016">
    <property type="protein sequence ID" value="GAA5097959.1"/>
    <property type="molecule type" value="Genomic_DNA"/>
</dbReference>
<protein>
    <submittedName>
        <fullName evidence="1">Uncharacterized protein</fullName>
    </submittedName>
</protein>
<keyword evidence="2" id="KW-1185">Reference proteome</keyword>
<comment type="caution">
    <text evidence="1">The sequence shown here is derived from an EMBL/GenBank/DDBJ whole genome shotgun (WGS) entry which is preliminary data.</text>
</comment>
<organism evidence="1 2">
    <name type="scientific">Bartonella acomydis</name>
    <dbReference type="NCBI Taxonomy" id="686234"/>
    <lineage>
        <taxon>Bacteria</taxon>
        <taxon>Pseudomonadati</taxon>
        <taxon>Pseudomonadota</taxon>
        <taxon>Alphaproteobacteria</taxon>
        <taxon>Hyphomicrobiales</taxon>
        <taxon>Bartonellaceae</taxon>
        <taxon>Bartonella</taxon>
    </lineage>
</organism>
<name>A0ABP9MNI2_9HYPH</name>
<accession>A0ABP9MNI2</accession>
<reference evidence="2" key="1">
    <citation type="journal article" date="2019" name="Int. J. Syst. Evol. Microbiol.">
        <title>The Global Catalogue of Microorganisms (GCM) 10K type strain sequencing project: providing services to taxonomists for standard genome sequencing and annotation.</title>
        <authorList>
            <consortium name="The Broad Institute Genomics Platform"/>
            <consortium name="The Broad Institute Genome Sequencing Center for Infectious Disease"/>
            <person name="Wu L."/>
            <person name="Ma J."/>
        </authorList>
    </citation>
    <scope>NUCLEOTIDE SEQUENCE [LARGE SCALE GENOMIC DNA]</scope>
    <source>
        <strain evidence="2">JCM 17706</strain>
    </source>
</reference>
<sequence>MSASLNKDKSSSDYHSVVEQTGIKAGTGGFDITVTGMVLAFLEMTR</sequence>
<gene>
    <name evidence="1" type="ORF">GCM10023260_08180</name>
</gene>